<dbReference type="GO" id="GO:0016787">
    <property type="term" value="F:hydrolase activity"/>
    <property type="evidence" value="ECO:0007669"/>
    <property type="project" value="UniProtKB-KW"/>
</dbReference>
<organism evidence="1 2">
    <name type="scientific">Faecalispora sporosphaeroides</name>
    <dbReference type="NCBI Taxonomy" id="1549"/>
    <lineage>
        <taxon>Bacteria</taxon>
        <taxon>Bacillati</taxon>
        <taxon>Bacillota</taxon>
        <taxon>Clostridia</taxon>
        <taxon>Eubacteriales</taxon>
        <taxon>Oscillospiraceae</taxon>
        <taxon>Faecalispora</taxon>
    </lineage>
</organism>
<keyword evidence="1" id="KW-0378">Hydrolase</keyword>
<dbReference type="Gene3D" id="3.40.50.1820">
    <property type="entry name" value="alpha/beta hydrolase"/>
    <property type="match status" value="1"/>
</dbReference>
<dbReference type="InterPro" id="IPR029058">
    <property type="entry name" value="AB_hydrolase_fold"/>
</dbReference>
<reference evidence="1" key="1">
    <citation type="submission" date="2019-04" db="EMBL/GenBank/DDBJ databases">
        <title>Evolution of Biomass-Degrading Anaerobic Consortia Revealed by Metagenomics.</title>
        <authorList>
            <person name="Peng X."/>
        </authorList>
    </citation>
    <scope>NUCLEOTIDE SEQUENCE</scope>
    <source>
        <strain evidence="1">SIG551</strain>
    </source>
</reference>
<dbReference type="EMBL" id="SVNY01000007">
    <property type="protein sequence ID" value="MBE6834421.1"/>
    <property type="molecule type" value="Genomic_DNA"/>
</dbReference>
<gene>
    <name evidence="1" type="ORF">E7512_12745</name>
</gene>
<evidence type="ECO:0000313" key="2">
    <source>
        <dbReference type="Proteomes" id="UP000754750"/>
    </source>
</evidence>
<dbReference type="SUPFAM" id="SSF53474">
    <property type="entry name" value="alpha/beta-Hydrolases"/>
    <property type="match status" value="1"/>
</dbReference>
<sequence length="234" mass="27256">MKTQKLLIDQIPAVVWGEPSDRVFLAVHGNLSNKEDTVIRLLAEEAALRGTQVISFDLPEHGERAGTQPPCKVQFCVRDLRKVMDYAKSRWQQVSLFACSMGAYFSLLEYREEPLQQALFLSPVVDMRRIIENMMTWFEVTEERLRELGEIPTPIGQTLYWDYYCYVKDHPIERWDSETAILYGENDTLCERDTIDAFTRRFSCKLEVVNGGEHFFHTPEQLAAFSAWLRQNLH</sequence>
<accession>A0A928Q4W9</accession>
<comment type="caution">
    <text evidence="1">The sequence shown here is derived from an EMBL/GenBank/DDBJ whole genome shotgun (WGS) entry which is preliminary data.</text>
</comment>
<proteinExistence type="predicted"/>
<dbReference type="Proteomes" id="UP000754750">
    <property type="component" value="Unassembled WGS sequence"/>
</dbReference>
<name>A0A928Q4W9_9FIRM</name>
<dbReference type="RefSeq" id="WP_020074547.1">
    <property type="nucleotide sequence ID" value="NZ_SVNY01000007.1"/>
</dbReference>
<protein>
    <submittedName>
        <fullName evidence="1">Alpha/beta hydrolase</fullName>
    </submittedName>
</protein>
<evidence type="ECO:0000313" key="1">
    <source>
        <dbReference type="EMBL" id="MBE6834421.1"/>
    </source>
</evidence>
<dbReference type="AlphaFoldDB" id="A0A928Q4W9"/>